<evidence type="ECO:0000313" key="3">
    <source>
        <dbReference type="EMBL" id="MDQ0111688.1"/>
    </source>
</evidence>
<keyword evidence="2" id="KW-0812">Transmembrane</keyword>
<evidence type="ECO:0000256" key="1">
    <source>
        <dbReference type="SAM" id="MobiDB-lite"/>
    </source>
</evidence>
<evidence type="ECO:0008006" key="5">
    <source>
        <dbReference type="Google" id="ProtNLM"/>
    </source>
</evidence>
<keyword evidence="2" id="KW-0472">Membrane</keyword>
<accession>A0ABT9TWE6</accession>
<comment type="caution">
    <text evidence="3">The sequence shown here is derived from an EMBL/GenBank/DDBJ whole genome shotgun (WGS) entry which is preliminary data.</text>
</comment>
<feature type="compositionally biased region" description="Basic and acidic residues" evidence="1">
    <location>
        <begin position="1"/>
        <end position="19"/>
    </location>
</feature>
<dbReference type="RefSeq" id="WP_307201833.1">
    <property type="nucleotide sequence ID" value="NZ_JAUSSU010000002.1"/>
</dbReference>
<feature type="region of interest" description="Disordered" evidence="1">
    <location>
        <begin position="1"/>
        <end position="25"/>
    </location>
</feature>
<organism evidence="3 4">
    <name type="scientific">Paenibacillus harenae</name>
    <dbReference type="NCBI Taxonomy" id="306543"/>
    <lineage>
        <taxon>Bacteria</taxon>
        <taxon>Bacillati</taxon>
        <taxon>Bacillota</taxon>
        <taxon>Bacilli</taxon>
        <taxon>Bacillales</taxon>
        <taxon>Paenibacillaceae</taxon>
        <taxon>Paenibacillus</taxon>
    </lineage>
</organism>
<proteinExistence type="predicted"/>
<evidence type="ECO:0000313" key="4">
    <source>
        <dbReference type="Proteomes" id="UP001229346"/>
    </source>
</evidence>
<dbReference type="InterPro" id="IPR055338">
    <property type="entry name" value="YqfX-like"/>
</dbReference>
<evidence type="ECO:0000256" key="2">
    <source>
        <dbReference type="SAM" id="Phobius"/>
    </source>
</evidence>
<dbReference type="PANTHER" id="PTHR40040:SF1">
    <property type="entry name" value="MEMBRANE PROTEIN"/>
    <property type="match status" value="1"/>
</dbReference>
<dbReference type="EMBL" id="JAUSSU010000002">
    <property type="protein sequence ID" value="MDQ0111688.1"/>
    <property type="molecule type" value="Genomic_DNA"/>
</dbReference>
<feature type="transmembrane region" description="Helical" evidence="2">
    <location>
        <begin position="79"/>
        <end position="108"/>
    </location>
</feature>
<dbReference type="PANTHER" id="PTHR40040">
    <property type="entry name" value="SMALL HYDROPHOBIC PROTEIN-RELATED"/>
    <property type="match status" value="1"/>
</dbReference>
<keyword evidence="2" id="KW-1133">Transmembrane helix</keyword>
<dbReference type="Proteomes" id="UP001229346">
    <property type="component" value="Unassembled WGS sequence"/>
</dbReference>
<protein>
    <recommendedName>
        <fullName evidence="5">DUF4190 domain-containing protein</fullName>
    </recommendedName>
</protein>
<reference evidence="3 4" key="1">
    <citation type="submission" date="2023-07" db="EMBL/GenBank/DDBJ databases">
        <title>Sorghum-associated microbial communities from plants grown in Nebraska, USA.</title>
        <authorList>
            <person name="Schachtman D."/>
        </authorList>
    </citation>
    <scope>NUCLEOTIDE SEQUENCE [LARGE SCALE GENOMIC DNA]</scope>
    <source>
        <strain evidence="3 4">CC482</strain>
    </source>
</reference>
<name>A0ABT9TWE6_PAEHA</name>
<gene>
    <name evidence="3" type="ORF">J2T15_001121</name>
</gene>
<keyword evidence="4" id="KW-1185">Reference proteome</keyword>
<sequence>MEKQGHEHDDALRRDDPPRSIDPLTNAELNNVNEEMSADFAVGTPVAYNERDRDLQDKGYAAANDEGNDVRSGGYALGWVALVFGIASWFLWPVLLGATSAVLGFIAYRQGARGLGGWSMAIGLLAVVMYLVIVPFYYAIT</sequence>
<feature type="transmembrane region" description="Helical" evidence="2">
    <location>
        <begin position="120"/>
        <end position="140"/>
    </location>
</feature>